<dbReference type="RefSeq" id="WP_259494429.1">
    <property type="nucleotide sequence ID" value="NZ_JARBWL010000001.1"/>
</dbReference>
<organism evidence="1 2">
    <name type="scientific">Pseudomonas fungipugnans</name>
    <dbReference type="NCBI Taxonomy" id="3024217"/>
    <lineage>
        <taxon>Bacteria</taxon>
        <taxon>Pseudomonadati</taxon>
        <taxon>Pseudomonadota</taxon>
        <taxon>Gammaproteobacteria</taxon>
        <taxon>Pseudomonadales</taxon>
        <taxon>Pseudomonadaceae</taxon>
        <taxon>Pseudomonas</taxon>
    </lineage>
</organism>
<sequence>MIERITESLVIQAAREWAARKNKSDVTAAANASETMAALKVKLTEEEYGQALEKLYRDYEQS</sequence>
<evidence type="ECO:0000313" key="2">
    <source>
        <dbReference type="Proteomes" id="UP001159100"/>
    </source>
</evidence>
<dbReference type="EMBL" id="JARBWL010000001">
    <property type="protein sequence ID" value="MDI2590015.1"/>
    <property type="molecule type" value="Genomic_DNA"/>
</dbReference>
<dbReference type="Proteomes" id="UP001159100">
    <property type="component" value="Unassembled WGS sequence"/>
</dbReference>
<name>A0ABT6QGK9_9PSED</name>
<proteinExistence type="predicted"/>
<accession>A0ABT6QGK9</accession>
<comment type="caution">
    <text evidence="1">The sequence shown here is derived from an EMBL/GenBank/DDBJ whole genome shotgun (WGS) entry which is preliminary data.</text>
</comment>
<evidence type="ECO:0000313" key="1">
    <source>
        <dbReference type="EMBL" id="MDI2590015.1"/>
    </source>
</evidence>
<keyword evidence="2" id="KW-1185">Reference proteome</keyword>
<gene>
    <name evidence="1" type="ORF">POF45_01030</name>
</gene>
<reference evidence="1 2" key="1">
    <citation type="submission" date="2023-02" db="EMBL/GenBank/DDBJ databases">
        <title>Pseudomonas chrutzelriedensis sp. nov., a potently antifungal strain isolated from moss.</title>
        <authorList>
            <person name="Schnyder A."/>
            <person name="Kalawong R."/>
            <person name="Eberl L."/>
            <person name="Agnoli K."/>
        </authorList>
    </citation>
    <scope>NUCLEOTIDE SEQUENCE [LARGE SCALE GENOMIC DNA]</scope>
    <source>
        <strain evidence="1 2">681</strain>
    </source>
</reference>
<protein>
    <submittedName>
        <fullName evidence="1">Uncharacterized protein</fullName>
    </submittedName>
</protein>